<keyword evidence="5" id="KW-0378">Hydrolase</keyword>
<dbReference type="InterPro" id="IPR022764">
    <property type="entry name" value="Peptidase_S54_rhomboid_dom"/>
</dbReference>
<evidence type="ECO:0000256" key="4">
    <source>
        <dbReference type="ARBA" id="ARBA00022692"/>
    </source>
</evidence>
<name>A0AAV2RIR1_MEGNR</name>
<dbReference type="SUPFAM" id="SSF144091">
    <property type="entry name" value="Rhomboid-like"/>
    <property type="match status" value="1"/>
</dbReference>
<reference evidence="10 11" key="1">
    <citation type="submission" date="2024-05" db="EMBL/GenBank/DDBJ databases">
        <authorList>
            <person name="Wallberg A."/>
        </authorList>
    </citation>
    <scope>NUCLEOTIDE SEQUENCE [LARGE SCALE GENOMIC DNA]</scope>
</reference>
<feature type="transmembrane region" description="Helical" evidence="8">
    <location>
        <begin position="200"/>
        <end position="218"/>
    </location>
</feature>
<dbReference type="EMBL" id="CAXKWB010023342">
    <property type="protein sequence ID" value="CAL4125067.1"/>
    <property type="molecule type" value="Genomic_DNA"/>
</dbReference>
<comment type="caution">
    <text evidence="10">The sequence shown here is derived from an EMBL/GenBank/DDBJ whole genome shotgun (WGS) entry which is preliminary data.</text>
</comment>
<evidence type="ECO:0000256" key="2">
    <source>
        <dbReference type="ARBA" id="ARBA00009045"/>
    </source>
</evidence>
<dbReference type="FunFam" id="1.20.1540.10:FF:000008">
    <property type="entry name" value="RHOMBOID-like protein 13"/>
    <property type="match status" value="1"/>
</dbReference>
<keyword evidence="3" id="KW-0645">Protease</keyword>
<keyword evidence="6 8" id="KW-1133">Transmembrane helix</keyword>
<dbReference type="GO" id="GO:0006508">
    <property type="term" value="P:proteolysis"/>
    <property type="evidence" value="ECO:0007669"/>
    <property type="project" value="UniProtKB-KW"/>
</dbReference>
<feature type="transmembrane region" description="Helical" evidence="8">
    <location>
        <begin position="108"/>
        <end position="131"/>
    </location>
</feature>
<evidence type="ECO:0000256" key="6">
    <source>
        <dbReference type="ARBA" id="ARBA00022989"/>
    </source>
</evidence>
<dbReference type="Gene3D" id="1.20.1540.10">
    <property type="entry name" value="Rhomboid-like"/>
    <property type="match status" value="1"/>
</dbReference>
<dbReference type="PANTHER" id="PTHR43066">
    <property type="entry name" value="RHOMBOID-RELATED PROTEIN"/>
    <property type="match status" value="1"/>
</dbReference>
<dbReference type="GO" id="GO:0016020">
    <property type="term" value="C:membrane"/>
    <property type="evidence" value="ECO:0007669"/>
    <property type="project" value="UniProtKB-SubCell"/>
</dbReference>
<comment type="similarity">
    <text evidence="2">Belongs to the peptidase S54 family.</text>
</comment>
<dbReference type="Proteomes" id="UP001497623">
    <property type="component" value="Unassembled WGS sequence"/>
</dbReference>
<evidence type="ECO:0000259" key="9">
    <source>
        <dbReference type="Pfam" id="PF01694"/>
    </source>
</evidence>
<dbReference type="Pfam" id="PF01694">
    <property type="entry name" value="Rhomboid"/>
    <property type="match status" value="1"/>
</dbReference>
<keyword evidence="4 8" id="KW-0812">Transmembrane</keyword>
<evidence type="ECO:0000313" key="11">
    <source>
        <dbReference type="Proteomes" id="UP001497623"/>
    </source>
</evidence>
<dbReference type="AlphaFoldDB" id="A0AAV2RIR1"/>
<evidence type="ECO:0000256" key="8">
    <source>
        <dbReference type="SAM" id="Phobius"/>
    </source>
</evidence>
<evidence type="ECO:0000256" key="5">
    <source>
        <dbReference type="ARBA" id="ARBA00022801"/>
    </source>
</evidence>
<keyword evidence="11" id="KW-1185">Reference proteome</keyword>
<dbReference type="InterPro" id="IPR035952">
    <property type="entry name" value="Rhomboid-like_sf"/>
</dbReference>
<accession>A0AAV2RIR1</accession>
<evidence type="ECO:0000256" key="3">
    <source>
        <dbReference type="ARBA" id="ARBA00022670"/>
    </source>
</evidence>
<evidence type="ECO:0000313" key="10">
    <source>
        <dbReference type="EMBL" id="CAL4125067.1"/>
    </source>
</evidence>
<feature type="transmembrane region" description="Helical" evidence="8">
    <location>
        <begin position="137"/>
        <end position="157"/>
    </location>
</feature>
<feature type="non-terminal residue" evidence="10">
    <location>
        <position position="264"/>
    </location>
</feature>
<dbReference type="PANTHER" id="PTHR43066:SF1">
    <property type="entry name" value="RHOMBOID PROTEIN 2"/>
    <property type="match status" value="1"/>
</dbReference>
<keyword evidence="7 8" id="KW-0472">Membrane</keyword>
<gene>
    <name evidence="10" type="ORF">MNOR_LOCUS24968</name>
</gene>
<proteinExistence type="inferred from homology"/>
<comment type="subcellular location">
    <subcellularLocation>
        <location evidence="1">Membrane</location>
        <topology evidence="1">Multi-pass membrane protein</topology>
    </subcellularLocation>
</comment>
<feature type="domain" description="Peptidase S54 rhomboid" evidence="9">
    <location>
        <begin position="68"/>
        <end position="211"/>
    </location>
</feature>
<dbReference type="GO" id="GO:0004252">
    <property type="term" value="F:serine-type endopeptidase activity"/>
    <property type="evidence" value="ECO:0007669"/>
    <property type="project" value="InterPro"/>
</dbReference>
<organism evidence="10 11">
    <name type="scientific">Meganyctiphanes norvegica</name>
    <name type="common">Northern krill</name>
    <name type="synonym">Thysanopoda norvegica</name>
    <dbReference type="NCBI Taxonomy" id="48144"/>
    <lineage>
        <taxon>Eukaryota</taxon>
        <taxon>Metazoa</taxon>
        <taxon>Ecdysozoa</taxon>
        <taxon>Arthropoda</taxon>
        <taxon>Crustacea</taxon>
        <taxon>Multicrustacea</taxon>
        <taxon>Malacostraca</taxon>
        <taxon>Eumalacostraca</taxon>
        <taxon>Eucarida</taxon>
        <taxon>Euphausiacea</taxon>
        <taxon>Euphausiidae</taxon>
        <taxon>Meganyctiphanes</taxon>
    </lineage>
</organism>
<evidence type="ECO:0000256" key="1">
    <source>
        <dbReference type="ARBA" id="ARBA00004141"/>
    </source>
</evidence>
<protein>
    <recommendedName>
        <fullName evidence="9">Peptidase S54 rhomboid domain-containing protein</fullName>
    </recommendedName>
</protein>
<evidence type="ECO:0000256" key="7">
    <source>
        <dbReference type="ARBA" id="ARBA00023136"/>
    </source>
</evidence>
<sequence>MARSRKSGMGLGIVLLAHKMLATGINHIPPITYLLIIGQTILHMGIIDPPWDQYDVCLSGEVILRHKDYTRLFLSVIEHADDIHLYHNMASFLLKGRSLEARYGSKKFVILLCVLILASSSIYIGLAYIATEVTKDYYYMSQCAIGFSGVLFALKVLTTYYEGSSYQSIHGVRVPAKYAVWAELFIIHILVPKASFMGHFAGIMAGVAYIFGPLKLIVNAMDTFGSNHHTSSYTYLHNTINNEGYSYQGTWCACFWKVCVQEHF</sequence>